<organism evidence="1 2">
    <name type="scientific">Litoribacillus peritrichatus</name>
    <dbReference type="NCBI Taxonomy" id="718191"/>
    <lineage>
        <taxon>Bacteria</taxon>
        <taxon>Pseudomonadati</taxon>
        <taxon>Pseudomonadota</taxon>
        <taxon>Gammaproteobacteria</taxon>
        <taxon>Oceanospirillales</taxon>
        <taxon>Oceanospirillaceae</taxon>
        <taxon>Litoribacillus</taxon>
    </lineage>
</organism>
<dbReference type="RefSeq" id="WP_344799761.1">
    <property type="nucleotide sequence ID" value="NZ_BAABBN010000012.1"/>
</dbReference>
<reference evidence="2" key="1">
    <citation type="journal article" date="2019" name="Int. J. Syst. Evol. Microbiol.">
        <title>The Global Catalogue of Microorganisms (GCM) 10K type strain sequencing project: providing services to taxonomists for standard genome sequencing and annotation.</title>
        <authorList>
            <consortium name="The Broad Institute Genomics Platform"/>
            <consortium name="The Broad Institute Genome Sequencing Center for Infectious Disease"/>
            <person name="Wu L."/>
            <person name="Ma J."/>
        </authorList>
    </citation>
    <scope>NUCLEOTIDE SEQUENCE [LARGE SCALE GENOMIC DNA]</scope>
    <source>
        <strain evidence="2">JCM 17551</strain>
    </source>
</reference>
<comment type="caution">
    <text evidence="1">The sequence shown here is derived from an EMBL/GenBank/DDBJ whole genome shotgun (WGS) entry which is preliminary data.</text>
</comment>
<protein>
    <submittedName>
        <fullName evidence="1">Uncharacterized protein</fullName>
    </submittedName>
</protein>
<dbReference type="Proteomes" id="UP001501565">
    <property type="component" value="Unassembled WGS sequence"/>
</dbReference>
<sequence>MMLFLPSQDELDCINDDGRILGKIRFDGSKGEHIFNSADDAISLSSTEKASIAQRLAGLDSGRFSMPTQDDD</sequence>
<evidence type="ECO:0000313" key="1">
    <source>
        <dbReference type="EMBL" id="GAA3934368.1"/>
    </source>
</evidence>
<gene>
    <name evidence="1" type="ORF">GCM10022277_33690</name>
</gene>
<name>A0ABP7N180_9GAMM</name>
<dbReference type="EMBL" id="BAABBN010000012">
    <property type="protein sequence ID" value="GAA3934368.1"/>
    <property type="molecule type" value="Genomic_DNA"/>
</dbReference>
<proteinExistence type="predicted"/>
<accession>A0ABP7N180</accession>
<evidence type="ECO:0000313" key="2">
    <source>
        <dbReference type="Proteomes" id="UP001501565"/>
    </source>
</evidence>
<keyword evidence="2" id="KW-1185">Reference proteome</keyword>